<gene>
    <name evidence="1" type="ORF">LWF01_11125</name>
</gene>
<reference evidence="1 2" key="1">
    <citation type="submission" date="2023-05" db="EMBL/GenBank/DDBJ databases">
        <title>Lithophilousrod everest ZFBP1038 complete genpme.</title>
        <authorList>
            <person name="Tian M."/>
        </authorList>
    </citation>
    <scope>NUCLEOTIDE SEQUENCE [LARGE SCALE GENOMIC DNA]</scope>
    <source>
        <strain evidence="1 2">ZFBP1038</strain>
    </source>
</reference>
<dbReference type="EMBL" id="CP090958">
    <property type="protein sequence ID" value="WGW10683.1"/>
    <property type="molecule type" value="Genomic_DNA"/>
</dbReference>
<evidence type="ECO:0008006" key="3">
    <source>
        <dbReference type="Google" id="ProtNLM"/>
    </source>
</evidence>
<name>A0ABY8QP56_9MICO</name>
<accession>A0ABY8QP56</accession>
<evidence type="ECO:0000313" key="1">
    <source>
        <dbReference type="EMBL" id="WGW10683.1"/>
    </source>
</evidence>
<protein>
    <recommendedName>
        <fullName evidence="3">SAF domain-containing protein</fullName>
    </recommendedName>
</protein>
<keyword evidence="2" id="KW-1185">Reference proteome</keyword>
<sequence>MAVARRLKQPSWRDARLLIGILLVAAAVSATWQLVRVASDTITVYAAAETLVPGQKISTDQLEKIQVKLPENAEKYVSANRDWGAGIVALRPIYPGELIPREALGNASELEGRMLAINLESSLPDGVRPGSRVDVWATPRDGAGTDQMAKDSRLVLEAVTVLASGGLDNALGSDGQSRIELFVPSPDLPELIQVLGRDERISIVALPGSKSP</sequence>
<dbReference type="Proteomes" id="UP001209083">
    <property type="component" value="Chromosome"/>
</dbReference>
<dbReference type="RefSeq" id="WP_349637463.1">
    <property type="nucleotide sequence ID" value="NZ_CP090958.1"/>
</dbReference>
<evidence type="ECO:0000313" key="2">
    <source>
        <dbReference type="Proteomes" id="UP001209083"/>
    </source>
</evidence>
<dbReference type="InterPro" id="IPR010916">
    <property type="entry name" value="TonB_box_CS"/>
</dbReference>
<dbReference type="PROSITE" id="PS00430">
    <property type="entry name" value="TONB_DEPENDENT_REC_1"/>
    <property type="match status" value="1"/>
</dbReference>
<proteinExistence type="predicted"/>
<organism evidence="1 2">
    <name type="scientific">Saxibacter everestensis</name>
    <dbReference type="NCBI Taxonomy" id="2909229"/>
    <lineage>
        <taxon>Bacteria</taxon>
        <taxon>Bacillati</taxon>
        <taxon>Actinomycetota</taxon>
        <taxon>Actinomycetes</taxon>
        <taxon>Micrococcales</taxon>
        <taxon>Brevibacteriaceae</taxon>
        <taxon>Saxibacter</taxon>
    </lineage>
</organism>